<sequence length="849" mass="92893">MANSSSHLPDETPTGNVNENPFASASPWRHQESSAFARYAAAHPHAHSPHGSPRREGAGAGSTGALVNFLNSSRIEPNGDGSASAHVPIVVPGDQSMAAAQKSRVPADGLEVVCGPLLNYRGMIDNRTWRGSVLIVVAHGGKIPPASPTLALRRVGAADPHSFVSMSSPDSTPGADGHVQAAGATTADAIVAQAEEPITVVQGSCLYSDPRCTFFQYDIVVEMEDAEVKWEYSVSGVRYSSDTKPRTNSFFTPATTESMRTMFFSCNGFSVGTDEDAWSHLALWNDVLRRHKEAPFHVIRTAAFIDVVVRIGGGDQIYNDGIRVDGPLRAWTDIGNPRKRGKYPFPDSLRRECDNYYLENYISWYNREPFASANGQIPQLNIWDDHDIIDGFGSYTDHFMRCDVFRGIGGTAHKYYLLFQHHLPPPPSTYTTDAVGTTIGGESRQGYDPKQVENAFVAPQRTDQEIGYIIGPKPGPYVAEHSVNLYARLGARLAFLGIDARTERTRHQINYPETYELLFSKLSAELRHAESTGQPITHLLILLGVPIAYPRLTWLENIFSSPFMGPMKFLNRRFGFGGSFFNKFDGSVDLLDDLDDHWTARTHKAERKYLISSLQNIAADHNLRITILSGDVHLAAVGRFYTDLKQGLDPLTDHRYMPNIISSAIVNKPPPAAVANLLAHRNKIHRMDRRTDETLLTFFDKQPGGKKKGGSSNLVTMPSRNYAMITENSPSNAATAASQNGTAVPSQDPNHAAGAPNGKTEHLRKKAGHFALHDGEEGAGTQHKAASAQHGKGHDGSLDVCIRVEIDRSDPQGKTQGYGMTIPVLRYAARPESSSASSSSQASRSQNQR</sequence>
<dbReference type="AlphaFoldDB" id="A0A2N3NDS3"/>
<dbReference type="PANTHER" id="PTHR46689:SF3">
    <property type="entry name" value="PHOD-LIKE PHOSPHATASE DOMAIN-CONTAINING PROTEIN"/>
    <property type="match status" value="1"/>
</dbReference>
<feature type="domain" description="PhoD-like phosphatase" evidence="2">
    <location>
        <begin position="222"/>
        <end position="422"/>
    </location>
</feature>
<feature type="domain" description="PhoD-like phosphatase" evidence="2">
    <location>
        <begin position="575"/>
        <end position="736"/>
    </location>
</feature>
<organism evidence="3 4">
    <name type="scientific">Lomentospora prolificans</name>
    <dbReference type="NCBI Taxonomy" id="41688"/>
    <lineage>
        <taxon>Eukaryota</taxon>
        <taxon>Fungi</taxon>
        <taxon>Dikarya</taxon>
        <taxon>Ascomycota</taxon>
        <taxon>Pezizomycotina</taxon>
        <taxon>Sordariomycetes</taxon>
        <taxon>Hypocreomycetidae</taxon>
        <taxon>Microascales</taxon>
        <taxon>Microascaceae</taxon>
        <taxon>Lomentospora</taxon>
    </lineage>
</organism>
<dbReference type="CDD" id="cd07389">
    <property type="entry name" value="MPP_PhoD"/>
    <property type="match status" value="1"/>
</dbReference>
<dbReference type="OrthoDB" id="9999821at2759"/>
<dbReference type="Proteomes" id="UP000233524">
    <property type="component" value="Unassembled WGS sequence"/>
</dbReference>
<name>A0A2N3NDS3_9PEZI</name>
<keyword evidence="4" id="KW-1185">Reference proteome</keyword>
<dbReference type="InterPro" id="IPR018946">
    <property type="entry name" value="PhoD-like_MPP"/>
</dbReference>
<dbReference type="FunCoup" id="A0A2N3NDS3">
    <property type="interactions" value="76"/>
</dbReference>
<dbReference type="GO" id="GO:0016020">
    <property type="term" value="C:membrane"/>
    <property type="evidence" value="ECO:0007669"/>
    <property type="project" value="TreeGrafter"/>
</dbReference>
<dbReference type="Gene3D" id="3.60.21.70">
    <property type="entry name" value="PhoD-like phosphatase"/>
    <property type="match status" value="1"/>
</dbReference>
<feature type="region of interest" description="Disordered" evidence="1">
    <location>
        <begin position="829"/>
        <end position="849"/>
    </location>
</feature>
<dbReference type="InterPro" id="IPR043904">
    <property type="entry name" value="PhoD_2-like"/>
</dbReference>
<feature type="compositionally biased region" description="Low complexity" evidence="1">
    <location>
        <begin position="833"/>
        <end position="849"/>
    </location>
</feature>
<feature type="compositionally biased region" description="Low complexity" evidence="1">
    <location>
        <begin position="33"/>
        <end position="43"/>
    </location>
</feature>
<dbReference type="PANTHER" id="PTHR46689">
    <property type="entry name" value="MEMBRANE PROTEIN, PUTATIVE-RELATED"/>
    <property type="match status" value="1"/>
</dbReference>
<feature type="region of interest" description="Disordered" evidence="1">
    <location>
        <begin position="1"/>
        <end position="63"/>
    </location>
</feature>
<feature type="compositionally biased region" description="Polar residues" evidence="1">
    <location>
        <begin position="730"/>
        <end position="749"/>
    </location>
</feature>
<proteinExistence type="predicted"/>
<dbReference type="EMBL" id="NLAX01000008">
    <property type="protein sequence ID" value="PKS10626.1"/>
    <property type="molecule type" value="Genomic_DNA"/>
</dbReference>
<feature type="compositionally biased region" description="Polar residues" evidence="1">
    <location>
        <begin position="1"/>
        <end position="23"/>
    </location>
</feature>
<gene>
    <name evidence="3" type="ORF">jhhlp_002381</name>
</gene>
<evidence type="ECO:0000259" key="2">
    <source>
        <dbReference type="Pfam" id="PF19050"/>
    </source>
</evidence>
<dbReference type="VEuPathDB" id="FungiDB:jhhlp_002381"/>
<evidence type="ECO:0000256" key="1">
    <source>
        <dbReference type="SAM" id="MobiDB-lite"/>
    </source>
</evidence>
<accession>A0A2N3NDS3</accession>
<feature type="region of interest" description="Disordered" evidence="1">
    <location>
        <begin position="775"/>
        <end position="796"/>
    </location>
</feature>
<protein>
    <recommendedName>
        <fullName evidence="2">PhoD-like phosphatase domain-containing protein</fullName>
    </recommendedName>
</protein>
<dbReference type="InParanoid" id="A0A2N3NDS3"/>
<evidence type="ECO:0000313" key="3">
    <source>
        <dbReference type="EMBL" id="PKS10626.1"/>
    </source>
</evidence>
<dbReference type="STRING" id="41688.A0A2N3NDS3"/>
<feature type="domain" description="PhoD-like phosphatase" evidence="2">
    <location>
        <begin position="488"/>
        <end position="560"/>
    </location>
</feature>
<dbReference type="InterPro" id="IPR038607">
    <property type="entry name" value="PhoD-like_sf"/>
</dbReference>
<dbReference type="Pfam" id="PF19050">
    <property type="entry name" value="PhoD_2"/>
    <property type="match status" value="3"/>
</dbReference>
<evidence type="ECO:0000313" key="4">
    <source>
        <dbReference type="Proteomes" id="UP000233524"/>
    </source>
</evidence>
<feature type="region of interest" description="Disordered" evidence="1">
    <location>
        <begin position="730"/>
        <end position="760"/>
    </location>
</feature>
<comment type="caution">
    <text evidence="3">The sequence shown here is derived from an EMBL/GenBank/DDBJ whole genome shotgun (WGS) entry which is preliminary data.</text>
</comment>
<reference evidence="3 4" key="1">
    <citation type="journal article" date="2017" name="G3 (Bethesda)">
        <title>First Draft Genome Sequence of the Pathogenic Fungus Lomentospora prolificans (Formerly Scedosporium prolificans).</title>
        <authorList>
            <person name="Luo R."/>
            <person name="Zimin A."/>
            <person name="Workman R."/>
            <person name="Fan Y."/>
            <person name="Pertea G."/>
            <person name="Grossman N."/>
            <person name="Wear M.P."/>
            <person name="Jia B."/>
            <person name="Miller H."/>
            <person name="Casadevall A."/>
            <person name="Timp W."/>
            <person name="Zhang S.X."/>
            <person name="Salzberg S.L."/>
        </authorList>
    </citation>
    <scope>NUCLEOTIDE SEQUENCE [LARGE SCALE GENOMIC DNA]</scope>
    <source>
        <strain evidence="3 4">JHH-5317</strain>
    </source>
</reference>